<evidence type="ECO:0000256" key="2">
    <source>
        <dbReference type="SAM" id="Phobius"/>
    </source>
</evidence>
<dbReference type="EMBL" id="MN739993">
    <property type="protein sequence ID" value="QHT81812.1"/>
    <property type="molecule type" value="Genomic_DNA"/>
</dbReference>
<feature type="transmembrane region" description="Helical" evidence="2">
    <location>
        <begin position="42"/>
        <end position="58"/>
    </location>
</feature>
<sequence>MFETIMNNMFIRLVIAAAFFWFVYKILFEIGVFFGLDQNVLGMYYVWIGILVVLLTILPQSKSRLAETFDLIVKTGQNDLIPKERIIQISRNVTNEAKAPNTSAAPNAANTAKPEKA</sequence>
<organism evidence="3">
    <name type="scientific">viral metagenome</name>
    <dbReference type="NCBI Taxonomy" id="1070528"/>
    <lineage>
        <taxon>unclassified sequences</taxon>
        <taxon>metagenomes</taxon>
        <taxon>organismal metagenomes</taxon>
    </lineage>
</organism>
<protein>
    <submittedName>
        <fullName evidence="3">Uncharacterized protein</fullName>
    </submittedName>
</protein>
<feature type="region of interest" description="Disordered" evidence="1">
    <location>
        <begin position="97"/>
        <end position="117"/>
    </location>
</feature>
<dbReference type="AlphaFoldDB" id="A0A6C0HME0"/>
<keyword evidence="2" id="KW-0472">Membrane</keyword>
<keyword evidence="2" id="KW-0812">Transmembrane</keyword>
<keyword evidence="2" id="KW-1133">Transmembrane helix</keyword>
<name>A0A6C0HME0_9ZZZZ</name>
<reference evidence="3" key="1">
    <citation type="journal article" date="2020" name="Nature">
        <title>Giant virus diversity and host interactions through global metagenomics.</title>
        <authorList>
            <person name="Schulz F."/>
            <person name="Roux S."/>
            <person name="Paez-Espino D."/>
            <person name="Jungbluth S."/>
            <person name="Walsh D.A."/>
            <person name="Denef V.J."/>
            <person name="McMahon K.D."/>
            <person name="Konstantinidis K.T."/>
            <person name="Eloe-Fadrosh E.A."/>
            <person name="Kyrpides N.C."/>
            <person name="Woyke T."/>
        </authorList>
    </citation>
    <scope>NUCLEOTIDE SEQUENCE</scope>
    <source>
        <strain evidence="3">GVMAG-M-3300023184-160</strain>
    </source>
</reference>
<feature type="transmembrane region" description="Helical" evidence="2">
    <location>
        <begin position="12"/>
        <end position="36"/>
    </location>
</feature>
<evidence type="ECO:0000256" key="1">
    <source>
        <dbReference type="SAM" id="MobiDB-lite"/>
    </source>
</evidence>
<evidence type="ECO:0000313" key="3">
    <source>
        <dbReference type="EMBL" id="QHT81812.1"/>
    </source>
</evidence>
<accession>A0A6C0HME0</accession>
<proteinExistence type="predicted"/>